<evidence type="ECO:0000313" key="2">
    <source>
        <dbReference type="Proteomes" id="UP000011728"/>
    </source>
</evidence>
<dbReference type="EMBL" id="CP004121">
    <property type="protein sequence ID" value="AGF59431.1"/>
    <property type="molecule type" value="Genomic_DNA"/>
</dbReference>
<dbReference type="RefSeq" id="WP_015395738.1">
    <property type="nucleotide sequence ID" value="NC_020291.1"/>
</dbReference>
<dbReference type="KEGG" id="csr:Cspa_c57060"/>
<name>M1MY22_9CLOT</name>
<dbReference type="OrthoDB" id="1946410at2"/>
<dbReference type="eggNOG" id="ENOG503292W">
    <property type="taxonomic scope" value="Bacteria"/>
</dbReference>
<evidence type="ECO:0000313" key="1">
    <source>
        <dbReference type="EMBL" id="AGF59431.1"/>
    </source>
</evidence>
<accession>M1MY22</accession>
<reference evidence="1 2" key="1">
    <citation type="submission" date="2013-02" db="EMBL/GenBank/DDBJ databases">
        <title>Genome sequence of Clostridium saccharoperbutylacetonicum N1-4(HMT).</title>
        <authorList>
            <person name="Poehlein A."/>
            <person name="Daniel R."/>
        </authorList>
    </citation>
    <scope>NUCLEOTIDE SEQUENCE [LARGE SCALE GENOMIC DNA]</scope>
    <source>
        <strain evidence="2">N1-4(HMT)</strain>
    </source>
</reference>
<dbReference type="AlphaFoldDB" id="M1MY22"/>
<proteinExistence type="predicted"/>
<dbReference type="HOGENOM" id="CLU_1188281_0_0_9"/>
<organism evidence="1 2">
    <name type="scientific">Clostridium saccharoperbutylacetonicum N1-4(HMT)</name>
    <dbReference type="NCBI Taxonomy" id="931276"/>
    <lineage>
        <taxon>Bacteria</taxon>
        <taxon>Bacillati</taxon>
        <taxon>Bacillota</taxon>
        <taxon>Clostridia</taxon>
        <taxon>Eubacteriales</taxon>
        <taxon>Clostridiaceae</taxon>
        <taxon>Clostridium</taxon>
    </lineage>
</organism>
<dbReference type="PATRIC" id="fig|931276.5.peg.5752"/>
<gene>
    <name evidence="1" type="ORF">Cspa_c57060</name>
</gene>
<dbReference type="Proteomes" id="UP000011728">
    <property type="component" value="Chromosome"/>
</dbReference>
<protein>
    <submittedName>
        <fullName evidence="1">Uncharacterized protein</fullName>
    </submittedName>
</protein>
<keyword evidence="2" id="KW-1185">Reference proteome</keyword>
<sequence>MQLIIKNTHIFDIRVQEAFREFIELKKDKFKASKSYMLTIIYNARSLSNKDESEFYFDNSIYNNIHPKWRCKKDEALDTQLDKCGDILKEYDIKCYWYSIEGDNLKNNNVKIVLKEDKSKGSHIKDGVTISIMMPNKEHTISTVLQLFNERMSGLYSILSKDLSNGIMCRILDIQYTEDENTIYKAFCREYSDWWFGSEEREEELKGKLINRFNKIIAELESEK</sequence>